<dbReference type="Gene3D" id="2.40.33.20">
    <property type="entry name" value="PK beta-barrel domain-like"/>
    <property type="match status" value="1"/>
</dbReference>
<evidence type="ECO:0000313" key="3">
    <source>
        <dbReference type="Proteomes" id="UP001079657"/>
    </source>
</evidence>
<dbReference type="InterPro" id="IPR011037">
    <property type="entry name" value="Pyrv_Knase-like_insert_dom_sf"/>
</dbReference>
<dbReference type="Pfam" id="PF03473">
    <property type="entry name" value="MOSC"/>
    <property type="match status" value="1"/>
</dbReference>
<feature type="domain" description="MOSC" evidence="1">
    <location>
        <begin position="18"/>
        <end position="142"/>
    </location>
</feature>
<organism evidence="2 3">
    <name type="scientific">Clostridium ganghwense</name>
    <dbReference type="NCBI Taxonomy" id="312089"/>
    <lineage>
        <taxon>Bacteria</taxon>
        <taxon>Bacillati</taxon>
        <taxon>Bacillota</taxon>
        <taxon>Clostridia</taxon>
        <taxon>Eubacteriales</taxon>
        <taxon>Clostridiaceae</taxon>
        <taxon>Clostridium</taxon>
    </lineage>
</organism>
<dbReference type="InterPro" id="IPR052716">
    <property type="entry name" value="MOSC_domain"/>
</dbReference>
<dbReference type="Proteomes" id="UP001079657">
    <property type="component" value="Unassembled WGS sequence"/>
</dbReference>
<reference evidence="2" key="1">
    <citation type="submission" date="2022-12" db="EMBL/GenBank/DDBJ databases">
        <authorList>
            <person name="Wang J."/>
        </authorList>
    </citation>
    <scope>NUCLEOTIDE SEQUENCE</scope>
    <source>
        <strain evidence="2">HY-42-06</strain>
    </source>
</reference>
<dbReference type="InterPro" id="IPR005302">
    <property type="entry name" value="MoCF_Sase_C"/>
</dbReference>
<dbReference type="SUPFAM" id="SSF50800">
    <property type="entry name" value="PK beta-barrel domain-like"/>
    <property type="match status" value="1"/>
</dbReference>
<gene>
    <name evidence="2" type="ORF">OXH55_00945</name>
</gene>
<protein>
    <submittedName>
        <fullName evidence="2">MOSC domain-containing protein</fullName>
    </submittedName>
</protein>
<dbReference type="PANTHER" id="PTHR36930">
    <property type="entry name" value="METAL-SULFUR CLUSTER BIOSYNTHESIS PROTEINS YUAD-RELATED"/>
    <property type="match status" value="1"/>
</dbReference>
<evidence type="ECO:0000313" key="2">
    <source>
        <dbReference type="EMBL" id="MCY6369209.1"/>
    </source>
</evidence>
<accession>A0ABT4CMI4</accession>
<sequence length="143" mass="15845">MAKVVAVNISETKGVVKRPIEKGFFKKKHGLEGDAHAGDWHRQVSLLAQESIDKMKKMGVELSVGDFAENITTEGIVLYKLPVGTKLKIGETEMEVSQIGKKCHEGCEIKKKVGYCIMPKEGIFTIVLKEGYIKPGDEIEIIE</sequence>
<comment type="caution">
    <text evidence="2">The sequence shown here is derived from an EMBL/GenBank/DDBJ whole genome shotgun (WGS) entry which is preliminary data.</text>
</comment>
<dbReference type="RefSeq" id="WP_268047528.1">
    <property type="nucleotide sequence ID" value="NZ_JAPQES010000001.1"/>
</dbReference>
<keyword evidence="3" id="KW-1185">Reference proteome</keyword>
<name>A0ABT4CMI4_9CLOT</name>
<evidence type="ECO:0000259" key="1">
    <source>
        <dbReference type="PROSITE" id="PS51340"/>
    </source>
</evidence>
<dbReference type="PANTHER" id="PTHR36930:SF1">
    <property type="entry name" value="MOSC DOMAIN-CONTAINING PROTEIN"/>
    <property type="match status" value="1"/>
</dbReference>
<proteinExistence type="predicted"/>
<dbReference type="PROSITE" id="PS51340">
    <property type="entry name" value="MOSC"/>
    <property type="match status" value="1"/>
</dbReference>
<dbReference type="EMBL" id="JAPQES010000001">
    <property type="protein sequence ID" value="MCY6369209.1"/>
    <property type="molecule type" value="Genomic_DNA"/>
</dbReference>